<reference evidence="3" key="1">
    <citation type="submission" date="2018-12" db="EMBL/GenBank/DDBJ databases">
        <title>Tengunoibacter tsumagoiensis gen. nov., sp. nov., Dictyobacter kobayashii sp. nov., D. alpinus sp. nov., and D. joshuensis sp. nov. and description of Dictyobacteraceae fam. nov. within the order Ktedonobacterales isolated from Tengu-no-mugimeshi.</title>
        <authorList>
            <person name="Wang C.M."/>
            <person name="Zheng Y."/>
            <person name="Sakai Y."/>
            <person name="Toyoda A."/>
            <person name="Minakuchi Y."/>
            <person name="Abe K."/>
            <person name="Yokota A."/>
            <person name="Yabe S."/>
        </authorList>
    </citation>
    <scope>NUCLEOTIDE SEQUENCE [LARGE SCALE GENOMIC DNA]</scope>
    <source>
        <strain evidence="3">Uno16</strain>
    </source>
</reference>
<evidence type="ECO:0008006" key="4">
    <source>
        <dbReference type="Google" id="ProtNLM"/>
    </source>
</evidence>
<proteinExistence type="predicted"/>
<feature type="compositionally biased region" description="Low complexity" evidence="1">
    <location>
        <begin position="106"/>
        <end position="122"/>
    </location>
</feature>
<dbReference type="OrthoDB" id="153144at2"/>
<feature type="region of interest" description="Disordered" evidence="1">
    <location>
        <begin position="83"/>
        <end position="129"/>
    </location>
</feature>
<dbReference type="EMBL" id="BIFT01000001">
    <property type="protein sequence ID" value="GCE26756.1"/>
    <property type="molecule type" value="Genomic_DNA"/>
</dbReference>
<protein>
    <recommendedName>
        <fullName evidence="4">DUF4388 domain-containing protein</fullName>
    </recommendedName>
</protein>
<sequence>MSDQFGTVTDRLADVMRVITFSRQTGTLSAERSGQQGQETIYIRYLRGKVIDTQVHPYYQGSDPVGWLQSWGSCRYKFEHTTNEKVKTETPQAPANPPQTQPTPPTRTITPIPRTAITPTPRIAGNTDPLHPITWPGYPPQSDYLRLTQVSPQQTDPYQTPLPQMPMQKVPMQRVPKRRFINDENSMRLLRQQGLSRSHRQIFLLIDNQRSAQEIARLTSKRLDEIYTILLDLENIGLISL</sequence>
<dbReference type="AlphaFoldDB" id="A0A402B5X8"/>
<dbReference type="RefSeq" id="WP_126627173.1">
    <property type="nucleotide sequence ID" value="NZ_BIFT01000001.1"/>
</dbReference>
<organism evidence="2 3">
    <name type="scientific">Dictyobacter alpinus</name>
    <dbReference type="NCBI Taxonomy" id="2014873"/>
    <lineage>
        <taxon>Bacteria</taxon>
        <taxon>Bacillati</taxon>
        <taxon>Chloroflexota</taxon>
        <taxon>Ktedonobacteria</taxon>
        <taxon>Ktedonobacterales</taxon>
        <taxon>Dictyobacteraceae</taxon>
        <taxon>Dictyobacter</taxon>
    </lineage>
</organism>
<evidence type="ECO:0000256" key="1">
    <source>
        <dbReference type="SAM" id="MobiDB-lite"/>
    </source>
</evidence>
<dbReference type="Proteomes" id="UP000287171">
    <property type="component" value="Unassembled WGS sequence"/>
</dbReference>
<feature type="compositionally biased region" description="Pro residues" evidence="1">
    <location>
        <begin position="94"/>
        <end position="105"/>
    </location>
</feature>
<evidence type="ECO:0000313" key="2">
    <source>
        <dbReference type="EMBL" id="GCE26756.1"/>
    </source>
</evidence>
<gene>
    <name evidence="2" type="ORF">KDA_22400</name>
</gene>
<evidence type="ECO:0000313" key="3">
    <source>
        <dbReference type="Proteomes" id="UP000287171"/>
    </source>
</evidence>
<comment type="caution">
    <text evidence="2">The sequence shown here is derived from an EMBL/GenBank/DDBJ whole genome shotgun (WGS) entry which is preliminary data.</text>
</comment>
<accession>A0A402B5X8</accession>
<keyword evidence="3" id="KW-1185">Reference proteome</keyword>
<name>A0A402B5X8_9CHLR</name>